<dbReference type="InterPro" id="IPR000873">
    <property type="entry name" value="AMP-dep_synth/lig_dom"/>
</dbReference>
<protein>
    <submittedName>
        <fullName evidence="3">Yersiniabactin non-ribosomal peptide synthetase</fullName>
    </submittedName>
</protein>
<feature type="non-terminal residue" evidence="3">
    <location>
        <position position="75"/>
    </location>
</feature>
<dbReference type="PANTHER" id="PTHR45527">
    <property type="entry name" value="NONRIBOSOMAL PEPTIDE SYNTHETASE"/>
    <property type="match status" value="1"/>
</dbReference>
<reference evidence="3 4" key="1">
    <citation type="journal article" date="2011" name="PLoS Pathog.">
        <title>Dynamic evolution of pathogenicity revealed by sequencing and comparative genomics of 19 Pseudomonas syringae isolates.</title>
        <authorList>
            <person name="Baltrus D.A."/>
            <person name="Nishimura M.T."/>
            <person name="Romanchuk A."/>
            <person name="Chang J.H."/>
            <person name="Mukhtar M.S."/>
            <person name="Cherkis K."/>
            <person name="Roach J."/>
            <person name="Grant S.R."/>
            <person name="Jones C.D."/>
            <person name="Dangl J.L."/>
        </authorList>
    </citation>
    <scope>NUCLEOTIDE SEQUENCE [LARGE SCALE GENOMIC DNA]</scope>
    <source>
        <strain evidence="4">race 4</strain>
    </source>
</reference>
<dbReference type="GO" id="GO:0016874">
    <property type="term" value="F:ligase activity"/>
    <property type="evidence" value="ECO:0007669"/>
    <property type="project" value="UniProtKB-KW"/>
</dbReference>
<evidence type="ECO:0000256" key="1">
    <source>
        <dbReference type="ARBA" id="ARBA00022598"/>
    </source>
</evidence>
<evidence type="ECO:0000313" key="3">
    <source>
        <dbReference type="EMBL" id="EGH18367.1"/>
    </source>
</evidence>
<dbReference type="PRINTS" id="PR00154">
    <property type="entry name" value="AMPBINDING"/>
</dbReference>
<comment type="caution">
    <text evidence="3">The sequence shown here is derived from an EMBL/GenBank/DDBJ whole genome shotgun (WGS) entry which is preliminary data.</text>
</comment>
<evidence type="ECO:0000259" key="2">
    <source>
        <dbReference type="Pfam" id="PF00501"/>
    </source>
</evidence>
<keyword evidence="1" id="KW-0436">Ligase</keyword>
<feature type="non-terminal residue" evidence="3">
    <location>
        <position position="1"/>
    </location>
</feature>
<proteinExistence type="predicted"/>
<dbReference type="GO" id="GO:0043041">
    <property type="term" value="P:amino acid activation for nonribosomal peptide biosynthetic process"/>
    <property type="evidence" value="ECO:0007669"/>
    <property type="project" value="TreeGrafter"/>
</dbReference>
<dbReference type="GO" id="GO:0031177">
    <property type="term" value="F:phosphopantetheine binding"/>
    <property type="evidence" value="ECO:0007669"/>
    <property type="project" value="TreeGrafter"/>
</dbReference>
<dbReference type="PANTHER" id="PTHR45527:SF10">
    <property type="entry name" value="PYOCHELIN SYNTHASE PCHF"/>
    <property type="match status" value="1"/>
</dbReference>
<feature type="domain" description="AMP-dependent synthetase/ligase" evidence="2">
    <location>
        <begin position="7"/>
        <end position="75"/>
    </location>
</feature>
<dbReference type="EMBL" id="ADWY01002643">
    <property type="protein sequence ID" value="EGH18367.1"/>
    <property type="molecule type" value="Genomic_DNA"/>
</dbReference>
<dbReference type="AlphaFoldDB" id="F3CGH5"/>
<dbReference type="InterPro" id="IPR020459">
    <property type="entry name" value="AMP-binding"/>
</dbReference>
<evidence type="ECO:0000313" key="4">
    <source>
        <dbReference type="Proteomes" id="UP000005466"/>
    </source>
</evidence>
<dbReference type="PROSITE" id="PS00455">
    <property type="entry name" value="AMP_BINDING"/>
    <property type="match status" value="1"/>
</dbReference>
<sequence>EPLQHQVAVSAQQPAYIIYTSGSTGEPKGVVISHQSALNTCMDISQRHGVGPDDCVLALSALHFDLSVYDIFGVL</sequence>
<dbReference type="InterPro" id="IPR020845">
    <property type="entry name" value="AMP-binding_CS"/>
</dbReference>
<dbReference type="Proteomes" id="UP000005466">
    <property type="component" value="Unassembled WGS sequence"/>
</dbReference>
<dbReference type="InterPro" id="IPR042099">
    <property type="entry name" value="ANL_N_sf"/>
</dbReference>
<dbReference type="Gene3D" id="3.40.50.12780">
    <property type="entry name" value="N-terminal domain of ligase-like"/>
    <property type="match status" value="1"/>
</dbReference>
<name>F3CGH5_PSESG</name>
<dbReference type="SUPFAM" id="SSF56801">
    <property type="entry name" value="Acetyl-CoA synthetase-like"/>
    <property type="match status" value="1"/>
</dbReference>
<dbReference type="GO" id="GO:0005737">
    <property type="term" value="C:cytoplasm"/>
    <property type="evidence" value="ECO:0007669"/>
    <property type="project" value="TreeGrafter"/>
</dbReference>
<dbReference type="Pfam" id="PF00501">
    <property type="entry name" value="AMP-binding"/>
    <property type="match status" value="1"/>
</dbReference>
<organism evidence="3 4">
    <name type="scientific">Pseudomonas savastanoi pv. glycinea str. race 4</name>
    <dbReference type="NCBI Taxonomy" id="875330"/>
    <lineage>
        <taxon>Bacteria</taxon>
        <taxon>Pseudomonadati</taxon>
        <taxon>Pseudomonadota</taxon>
        <taxon>Gammaproteobacteria</taxon>
        <taxon>Pseudomonadales</taxon>
        <taxon>Pseudomonadaceae</taxon>
        <taxon>Pseudomonas</taxon>
    </lineage>
</organism>
<gene>
    <name evidence="3" type="ORF">Pgy4_35978</name>
</gene>
<accession>F3CGH5</accession>
<dbReference type="GO" id="GO:0044550">
    <property type="term" value="P:secondary metabolite biosynthetic process"/>
    <property type="evidence" value="ECO:0007669"/>
    <property type="project" value="TreeGrafter"/>
</dbReference>